<keyword evidence="1" id="KW-0235">DNA replication</keyword>
<protein>
    <recommendedName>
        <fullName evidence="3">Replication protein</fullName>
    </recommendedName>
</protein>
<dbReference type="GO" id="GO:0006260">
    <property type="term" value="P:DNA replication"/>
    <property type="evidence" value="ECO:0007669"/>
    <property type="project" value="UniProtKB-KW"/>
</dbReference>
<comment type="caution">
    <text evidence="2">The sequence shown here is derived from an EMBL/GenBank/DDBJ whole genome shotgun (WGS) entry which is preliminary data.</text>
</comment>
<dbReference type="InterPro" id="IPR000989">
    <property type="entry name" value="Rep"/>
</dbReference>
<reference evidence="2" key="1">
    <citation type="journal article" date="2015" name="Nature">
        <title>Complex archaea that bridge the gap between prokaryotes and eukaryotes.</title>
        <authorList>
            <person name="Spang A."/>
            <person name="Saw J.H."/>
            <person name="Jorgensen S.L."/>
            <person name="Zaremba-Niedzwiedzka K."/>
            <person name="Martijn J."/>
            <person name="Lind A.E."/>
            <person name="van Eijk R."/>
            <person name="Schleper C."/>
            <person name="Guy L."/>
            <person name="Ettema T.J."/>
        </authorList>
    </citation>
    <scope>NUCLEOTIDE SEQUENCE</scope>
</reference>
<dbReference type="AlphaFoldDB" id="A0A0F9HBB9"/>
<proteinExistence type="predicted"/>
<gene>
    <name evidence="2" type="ORF">LCGC14_1725160</name>
</gene>
<sequence length="343" mass="39324">MQTLLDTELSPPPELAVPATEDRWSGSRSYRKFAFGSMLDESEIRIDALRNTRDEAAWKIAVKISKCCVDPIVVSENSGEKIFLAEQRCKSRICPRCAWMRSRSLANRISELVHDMDSPRFLTLTVRSNDQSLRNQLMHLRRKFASMRRTELWGYHVRGGVYTIEITFNAKTKQWHPHLHAIIDGGYFPHAELLNLWESLVGDQCGVDIRLVVGVRKLANYLAAYVSKSCDLDHFEPEQLAEWAVETHGLRLAQTFGSLHANKVAEEEEETSYYRTINLDVNMIVTFANAGSDEARTLLNHLTGNRPMVSVSFEEAADDFMNGKRRRKKKPCKPRNLQYAMQF</sequence>
<evidence type="ECO:0000313" key="2">
    <source>
        <dbReference type="EMBL" id="KKM08310.1"/>
    </source>
</evidence>
<organism evidence="2">
    <name type="scientific">marine sediment metagenome</name>
    <dbReference type="NCBI Taxonomy" id="412755"/>
    <lineage>
        <taxon>unclassified sequences</taxon>
        <taxon>metagenomes</taxon>
        <taxon>ecological metagenomes</taxon>
    </lineage>
</organism>
<evidence type="ECO:0008006" key="3">
    <source>
        <dbReference type="Google" id="ProtNLM"/>
    </source>
</evidence>
<dbReference type="Pfam" id="PF01446">
    <property type="entry name" value="Rep_1"/>
    <property type="match status" value="1"/>
</dbReference>
<dbReference type="GO" id="GO:0003677">
    <property type="term" value="F:DNA binding"/>
    <property type="evidence" value="ECO:0007669"/>
    <property type="project" value="InterPro"/>
</dbReference>
<dbReference type="EMBL" id="LAZR01015580">
    <property type="protein sequence ID" value="KKM08310.1"/>
    <property type="molecule type" value="Genomic_DNA"/>
</dbReference>
<evidence type="ECO:0000256" key="1">
    <source>
        <dbReference type="ARBA" id="ARBA00022705"/>
    </source>
</evidence>
<accession>A0A0F9HBB9</accession>
<name>A0A0F9HBB9_9ZZZZ</name>